<evidence type="ECO:0000256" key="10">
    <source>
        <dbReference type="ARBA" id="ARBA00022723"/>
    </source>
</evidence>
<feature type="transmembrane region" description="Helical" evidence="15">
    <location>
        <begin position="50"/>
        <end position="72"/>
    </location>
</feature>
<keyword evidence="6" id="KW-0813">Transport</keyword>
<dbReference type="GO" id="GO:0020037">
    <property type="term" value="F:heme binding"/>
    <property type="evidence" value="ECO:0007669"/>
    <property type="project" value="InterPro"/>
</dbReference>
<dbReference type="GO" id="GO:0016020">
    <property type="term" value="C:membrane"/>
    <property type="evidence" value="ECO:0007669"/>
    <property type="project" value="UniProtKB-SubCell"/>
</dbReference>
<feature type="transmembrane region" description="Helical" evidence="15">
    <location>
        <begin position="12"/>
        <end position="30"/>
    </location>
</feature>
<evidence type="ECO:0000313" key="17">
    <source>
        <dbReference type="Proteomes" id="UP000315825"/>
    </source>
</evidence>
<keyword evidence="8" id="KW-0349">Heme</keyword>
<feature type="transmembrane region" description="Helical" evidence="15">
    <location>
        <begin position="98"/>
        <end position="121"/>
    </location>
</feature>
<keyword evidence="9 15" id="KW-0812">Transmembrane</keyword>
<proteinExistence type="predicted"/>
<keyword evidence="14 15" id="KW-0472">Membrane</keyword>
<evidence type="ECO:0000256" key="1">
    <source>
        <dbReference type="ARBA" id="ARBA00001971"/>
    </source>
</evidence>
<evidence type="ECO:0000256" key="14">
    <source>
        <dbReference type="ARBA" id="ARBA00023136"/>
    </source>
</evidence>
<sequence length="122" mass="14307">MVMGTSMWYIQRFTSIIILAYVLFMLFSYLAKSYSENPLLWVNDIGSMPIKVFTILFVVSLFTHSLLGLKAVEDDYLSKRTLGFVSLYLAQYAQIFRFIYRFFVALVIFVLTYILIFNYIVS</sequence>
<comment type="subcellular location">
    <subcellularLocation>
        <location evidence="3">Membrane</location>
        <topology evidence="3">Multi-pass membrane protein</topology>
    </subcellularLocation>
</comment>
<evidence type="ECO:0000256" key="7">
    <source>
        <dbReference type="ARBA" id="ARBA00022532"/>
    </source>
</evidence>
<dbReference type="GO" id="GO:0006099">
    <property type="term" value="P:tricarboxylic acid cycle"/>
    <property type="evidence" value="ECO:0007669"/>
    <property type="project" value="UniProtKB-UniPathway"/>
</dbReference>
<keyword evidence="10" id="KW-0479">Metal-binding</keyword>
<keyword evidence="7" id="KW-0816">Tricarboxylic acid cycle</keyword>
<evidence type="ECO:0000256" key="9">
    <source>
        <dbReference type="ARBA" id="ARBA00022692"/>
    </source>
</evidence>
<gene>
    <name evidence="16" type="primary">sdhD</name>
    <name evidence="16" type="ORF">EVA92_00605</name>
</gene>
<evidence type="ECO:0000256" key="8">
    <source>
        <dbReference type="ARBA" id="ARBA00022617"/>
    </source>
</evidence>
<evidence type="ECO:0000256" key="4">
    <source>
        <dbReference type="ARBA" id="ARBA00005163"/>
    </source>
</evidence>
<keyword evidence="12 15" id="KW-1133">Transmembrane helix</keyword>
<dbReference type="Pfam" id="PF01127">
    <property type="entry name" value="Sdh_cyt"/>
    <property type="match status" value="1"/>
</dbReference>
<keyword evidence="11" id="KW-0249">Electron transport</keyword>
<comment type="pathway">
    <text evidence="4">Carbohydrate metabolism; tricarboxylic acid cycle.</text>
</comment>
<accession>A0A520N1C0</accession>
<evidence type="ECO:0000256" key="3">
    <source>
        <dbReference type="ARBA" id="ARBA00004141"/>
    </source>
</evidence>
<dbReference type="AlphaFoldDB" id="A0A520N1C0"/>
<dbReference type="InterPro" id="IPR034804">
    <property type="entry name" value="SQR/QFR_C/D"/>
</dbReference>
<dbReference type="InterPro" id="IPR014312">
    <property type="entry name" value="Succ_DH_anchor"/>
</dbReference>
<comment type="cofactor">
    <cofactor evidence="1">
        <name>heme</name>
        <dbReference type="ChEBI" id="CHEBI:30413"/>
    </cofactor>
</comment>
<dbReference type="GO" id="GO:0046872">
    <property type="term" value="F:metal ion binding"/>
    <property type="evidence" value="ECO:0007669"/>
    <property type="project" value="UniProtKB-KW"/>
</dbReference>
<evidence type="ECO:0000256" key="2">
    <source>
        <dbReference type="ARBA" id="ARBA00004050"/>
    </source>
</evidence>
<dbReference type="UniPathway" id="UPA00223"/>
<dbReference type="InterPro" id="IPR000701">
    <property type="entry name" value="SuccDH_FuR_B_TM-su"/>
</dbReference>
<dbReference type="EMBL" id="SHBE01000001">
    <property type="protein sequence ID" value="RZO27279.1"/>
    <property type="molecule type" value="Genomic_DNA"/>
</dbReference>
<comment type="caution">
    <text evidence="16">The sequence shown here is derived from an EMBL/GenBank/DDBJ whole genome shotgun (WGS) entry which is preliminary data.</text>
</comment>
<dbReference type="SUPFAM" id="SSF81343">
    <property type="entry name" value="Fumarate reductase respiratory complex transmembrane subunits"/>
    <property type="match status" value="1"/>
</dbReference>
<dbReference type="NCBIfam" id="TIGR02968">
    <property type="entry name" value="succ_dehyd_anc"/>
    <property type="match status" value="1"/>
</dbReference>
<evidence type="ECO:0000313" key="16">
    <source>
        <dbReference type="EMBL" id="RZO27279.1"/>
    </source>
</evidence>
<evidence type="ECO:0000256" key="13">
    <source>
        <dbReference type="ARBA" id="ARBA00023004"/>
    </source>
</evidence>
<evidence type="ECO:0000256" key="15">
    <source>
        <dbReference type="SAM" id="Phobius"/>
    </source>
</evidence>
<dbReference type="Proteomes" id="UP000315825">
    <property type="component" value="Unassembled WGS sequence"/>
</dbReference>
<keyword evidence="13" id="KW-0408">Iron</keyword>
<evidence type="ECO:0000256" key="5">
    <source>
        <dbReference type="ARBA" id="ARBA00019425"/>
    </source>
</evidence>
<dbReference type="Gene3D" id="1.20.1300.10">
    <property type="entry name" value="Fumarate reductase/succinate dehydrogenase, transmembrane subunit"/>
    <property type="match status" value="1"/>
</dbReference>
<name>A0A520N1C0_9GAMM</name>
<protein>
    <recommendedName>
        <fullName evidence="5">Succinate dehydrogenase hydrophobic membrane anchor subunit</fullName>
    </recommendedName>
</protein>
<evidence type="ECO:0000256" key="6">
    <source>
        <dbReference type="ARBA" id="ARBA00022448"/>
    </source>
</evidence>
<evidence type="ECO:0000256" key="11">
    <source>
        <dbReference type="ARBA" id="ARBA00022982"/>
    </source>
</evidence>
<organism evidence="16 17">
    <name type="scientific">SAR86 cluster bacterium</name>
    <dbReference type="NCBI Taxonomy" id="2030880"/>
    <lineage>
        <taxon>Bacteria</taxon>
        <taxon>Pseudomonadati</taxon>
        <taxon>Pseudomonadota</taxon>
        <taxon>Gammaproteobacteria</taxon>
        <taxon>SAR86 cluster</taxon>
    </lineage>
</organism>
<reference evidence="16 17" key="1">
    <citation type="submission" date="2019-02" db="EMBL/GenBank/DDBJ databases">
        <title>Prokaryotic population dynamics and viral predation in marine succession experiment using metagenomics: the confinement effect.</title>
        <authorList>
            <person name="Haro-Moreno J.M."/>
            <person name="Rodriguez-Valera F."/>
            <person name="Lopez-Perez M."/>
        </authorList>
    </citation>
    <scope>NUCLEOTIDE SEQUENCE [LARGE SCALE GENOMIC DNA]</scope>
    <source>
        <strain evidence="16">MED-G159</strain>
    </source>
</reference>
<evidence type="ECO:0000256" key="12">
    <source>
        <dbReference type="ARBA" id="ARBA00022989"/>
    </source>
</evidence>
<comment type="function">
    <text evidence="2">Membrane-anchoring subunit of succinate dehydrogenase (SDH).</text>
</comment>